<evidence type="ECO:0000313" key="1">
    <source>
        <dbReference type="EMBL" id="MBC8594564.1"/>
    </source>
</evidence>
<accession>A0A926F9Z7</accession>
<keyword evidence="2" id="KW-1185">Reference proteome</keyword>
<name>A0A926F9Z7_9BACT</name>
<sequence>MKTNLLAFKVTGDSMDDGTRSSFEPGDKLIVQPFSIGDFRNSIGNDLNSFWVIEMKKGVLVRQIVEYANDTIKCHPLNSSEQYTDTFIEIENIVKMYRVMQLQRKPIRYGE</sequence>
<gene>
    <name evidence="1" type="ORF">H8744_15235</name>
</gene>
<dbReference type="SUPFAM" id="SSF51306">
    <property type="entry name" value="LexA/Signal peptidase"/>
    <property type="match status" value="1"/>
</dbReference>
<comment type="caution">
    <text evidence="1">The sequence shown here is derived from an EMBL/GenBank/DDBJ whole genome shotgun (WGS) entry which is preliminary data.</text>
</comment>
<dbReference type="RefSeq" id="WP_262435657.1">
    <property type="nucleotide sequence ID" value="NZ_JACRTF010000001.1"/>
</dbReference>
<proteinExistence type="predicted"/>
<protein>
    <recommendedName>
        <fullName evidence="3">Peptidase S24/S26A/S26B/S26C domain-containing protein</fullName>
    </recommendedName>
</protein>
<dbReference type="EMBL" id="JACRTF010000001">
    <property type="protein sequence ID" value="MBC8594564.1"/>
    <property type="molecule type" value="Genomic_DNA"/>
</dbReference>
<organism evidence="1 2">
    <name type="scientific">Jilunia laotingensis</name>
    <dbReference type="NCBI Taxonomy" id="2763675"/>
    <lineage>
        <taxon>Bacteria</taxon>
        <taxon>Pseudomonadati</taxon>
        <taxon>Bacteroidota</taxon>
        <taxon>Bacteroidia</taxon>
        <taxon>Bacteroidales</taxon>
        <taxon>Bacteroidaceae</taxon>
        <taxon>Jilunia</taxon>
    </lineage>
</organism>
<dbReference type="Gene3D" id="2.10.109.10">
    <property type="entry name" value="Umud Fragment, subunit A"/>
    <property type="match status" value="1"/>
</dbReference>
<dbReference type="Proteomes" id="UP000651085">
    <property type="component" value="Unassembled WGS sequence"/>
</dbReference>
<evidence type="ECO:0000313" key="2">
    <source>
        <dbReference type="Proteomes" id="UP000651085"/>
    </source>
</evidence>
<evidence type="ECO:0008006" key="3">
    <source>
        <dbReference type="Google" id="ProtNLM"/>
    </source>
</evidence>
<reference evidence="1" key="1">
    <citation type="submission" date="2020-08" db="EMBL/GenBank/DDBJ databases">
        <title>Genome public.</title>
        <authorList>
            <person name="Liu C."/>
            <person name="Sun Q."/>
        </authorList>
    </citation>
    <scope>NUCLEOTIDE SEQUENCE</scope>
    <source>
        <strain evidence="1">N12</strain>
    </source>
</reference>
<dbReference type="AlphaFoldDB" id="A0A926F9Z7"/>
<dbReference type="InterPro" id="IPR036286">
    <property type="entry name" value="LexA/Signal_pep-like_sf"/>
</dbReference>